<dbReference type="Gene3D" id="3.90.960.10">
    <property type="entry name" value="YbaK/aminoacyl-tRNA synthetase-associated domain"/>
    <property type="match status" value="1"/>
</dbReference>
<organism evidence="4 5">
    <name type="scientific">Aphanomyces euteiches</name>
    <dbReference type="NCBI Taxonomy" id="100861"/>
    <lineage>
        <taxon>Eukaryota</taxon>
        <taxon>Sar</taxon>
        <taxon>Stramenopiles</taxon>
        <taxon>Oomycota</taxon>
        <taxon>Saprolegniomycetes</taxon>
        <taxon>Saprolegniales</taxon>
        <taxon>Verrucalvaceae</taxon>
        <taxon>Aphanomyces</taxon>
    </lineage>
</organism>
<comment type="caution">
    <text evidence="4">The sequence shown here is derived from an EMBL/GenBank/DDBJ whole genome shotgun (WGS) entry which is preliminary data.</text>
</comment>
<dbReference type="GO" id="GO:0003676">
    <property type="term" value="F:nucleic acid binding"/>
    <property type="evidence" value="ECO:0007669"/>
    <property type="project" value="InterPro"/>
</dbReference>
<evidence type="ECO:0000313" key="5">
    <source>
        <dbReference type="Proteomes" id="UP000481153"/>
    </source>
</evidence>
<dbReference type="AlphaFoldDB" id="A0A6G0XQF9"/>
<dbReference type="InterPro" id="IPR052408">
    <property type="entry name" value="Exonuclease_MUT-7-like"/>
</dbReference>
<feature type="domain" description="Mut7-C RNAse" evidence="2">
    <location>
        <begin position="704"/>
        <end position="853"/>
    </location>
</feature>
<dbReference type="PANTHER" id="PTHR47765">
    <property type="entry name" value="3'-5' EXONUCLEASE DOMAIN-CONTAINING PROTEIN"/>
    <property type="match status" value="1"/>
</dbReference>
<dbReference type="Proteomes" id="UP000481153">
    <property type="component" value="Unassembled WGS sequence"/>
</dbReference>
<evidence type="ECO:0000259" key="1">
    <source>
        <dbReference type="Pfam" id="PF01612"/>
    </source>
</evidence>
<reference evidence="4 5" key="1">
    <citation type="submission" date="2019-07" db="EMBL/GenBank/DDBJ databases">
        <title>Genomics analysis of Aphanomyces spp. identifies a new class of oomycete effector associated with host adaptation.</title>
        <authorList>
            <person name="Gaulin E."/>
        </authorList>
    </citation>
    <scope>NUCLEOTIDE SEQUENCE [LARGE SCALE GENOMIC DNA]</scope>
    <source>
        <strain evidence="4 5">ATCC 201684</strain>
    </source>
</reference>
<evidence type="ECO:0000313" key="4">
    <source>
        <dbReference type="EMBL" id="KAF0742639.1"/>
    </source>
</evidence>
<proteinExistence type="predicted"/>
<dbReference type="GO" id="GO:0002161">
    <property type="term" value="F:aminoacyl-tRNA deacylase activity"/>
    <property type="evidence" value="ECO:0007669"/>
    <property type="project" value="InterPro"/>
</dbReference>
<dbReference type="InterPro" id="IPR007214">
    <property type="entry name" value="YbaK/aa-tRNA-synth-assoc-dom"/>
</dbReference>
<dbReference type="Pfam" id="PF01927">
    <property type="entry name" value="Mut7-C"/>
    <property type="match status" value="1"/>
</dbReference>
<evidence type="ECO:0000259" key="2">
    <source>
        <dbReference type="Pfam" id="PF01927"/>
    </source>
</evidence>
<dbReference type="EMBL" id="VJMJ01000025">
    <property type="protein sequence ID" value="KAF0742639.1"/>
    <property type="molecule type" value="Genomic_DNA"/>
</dbReference>
<accession>A0A6G0XQF9</accession>
<dbReference type="InterPro" id="IPR002562">
    <property type="entry name" value="3'-5'_exonuclease_dom"/>
</dbReference>
<dbReference type="InterPro" id="IPR036754">
    <property type="entry name" value="YbaK/aa-tRNA-synt-asso_dom_sf"/>
</dbReference>
<feature type="domain" description="3'-5' exonuclease" evidence="1">
    <location>
        <begin position="349"/>
        <end position="503"/>
    </location>
</feature>
<dbReference type="Pfam" id="PF04073">
    <property type="entry name" value="tRNA_edit"/>
    <property type="match status" value="1"/>
</dbReference>
<gene>
    <name evidence="4" type="ORF">Ae201684_002342</name>
</gene>
<feature type="domain" description="YbaK/aminoacyl-tRNA synthetase-associated" evidence="3">
    <location>
        <begin position="574"/>
        <end position="667"/>
    </location>
</feature>
<dbReference type="SUPFAM" id="SSF55826">
    <property type="entry name" value="YbaK/ProRS associated domain"/>
    <property type="match status" value="1"/>
</dbReference>
<dbReference type="InterPro" id="IPR012337">
    <property type="entry name" value="RNaseH-like_sf"/>
</dbReference>
<dbReference type="VEuPathDB" id="FungiDB:AeMF1_002921"/>
<evidence type="ECO:0000259" key="3">
    <source>
        <dbReference type="Pfam" id="PF04073"/>
    </source>
</evidence>
<name>A0A6G0XQF9_9STRA</name>
<dbReference type="PANTHER" id="PTHR47765:SF2">
    <property type="entry name" value="EXONUCLEASE MUT-7 HOMOLOG"/>
    <property type="match status" value="1"/>
</dbReference>
<dbReference type="InterPro" id="IPR036397">
    <property type="entry name" value="RNaseH_sf"/>
</dbReference>
<protein>
    <recommendedName>
        <fullName evidence="6">3'-5' exonuclease domain-containing protein</fullName>
    </recommendedName>
</protein>
<dbReference type="Pfam" id="PF01612">
    <property type="entry name" value="DNA_pol_A_exo1"/>
    <property type="match status" value="1"/>
</dbReference>
<dbReference type="Gene3D" id="3.30.420.10">
    <property type="entry name" value="Ribonuclease H-like superfamily/Ribonuclease H"/>
    <property type="match status" value="1"/>
</dbReference>
<evidence type="ECO:0008006" key="6">
    <source>
        <dbReference type="Google" id="ProtNLM"/>
    </source>
</evidence>
<dbReference type="SUPFAM" id="SSF53098">
    <property type="entry name" value="Ribonuclease H-like"/>
    <property type="match status" value="1"/>
</dbReference>
<dbReference type="GO" id="GO:0008408">
    <property type="term" value="F:3'-5' exonuclease activity"/>
    <property type="evidence" value="ECO:0007669"/>
    <property type="project" value="InterPro"/>
</dbReference>
<dbReference type="CDD" id="cd04332">
    <property type="entry name" value="YbaK_like"/>
    <property type="match status" value="1"/>
</dbReference>
<dbReference type="InterPro" id="IPR002782">
    <property type="entry name" value="Mut7-C_RNAse_dom"/>
</dbReference>
<sequence length="860" mass="96528">MTWEAFRHHLDEKDAASCAKSLSDILFTSKNFGDCKTAIASAVLSSSDICQASATLAETLLLVLTDTATPIAYLILMALSDLESVGFNQDLHLAEVFPPHIRARLESLIEEALSKKIVVSARVVMKSITLFQMSHFATGLIELYANGLLESGAYISVLKCVEYFTWIKWPFPEIVEKFAETNSWPMAEQLLKLAQQTLPCDEYSRLAACLVKLATQHQELKRAHRYVHQYELQDAFPDIESLFRREALEKLCSQRKWAIASNFVGSNVALQVELCQKLIAAGEYTLANEQRERFQIQDLVPEINEDEEPRSQYLELGGQDIVWCDTDQEILGLKCYVEDIVNSTEVCWMGLDVEWKAALAKQDMAIASILQISIGTKTFLIDFIALESSSVCFGYLEDLFADKRVIKVGFGFLNDLKVLQQSFPGETNCFDLICGVIELDAALRLVFPTYTGKSLSDACAFVLGKPLEKKQQLSNWNLRPLEAHQLKYAALDAYCLIQMIEILYVKNHAILSSQQNLSLKPIIDLDIIERSKQLRHIRRTIQNSDVYNPVLDFLENHPSGAEVTVLSSSVDLSELSSHVFANSLCLISNGNPHVAILGQGTCLDLALFAKLVGASRRKVRFATPQECVQMFGYAPGTVPPIAHLTPGTQLWIDKYLPGSSLMIFGGGPQCLLECTMPTLLKLSPEAKIAALSAEEVTQVNSLEPKFLADSMLGRVSKWLRMTGVDILHWDIVANPRKDEMLALATAENRIILTRDRKMSQQRAAFACYVVASDNVEAQFQEIKKHFGIEFDQAEFMSRCAKCNEKGFNVVDRSHVQKRDDVPQKVLDTVDEFYECRSCHQLYWVGPKYSTAQAKMKQIFQ</sequence>
<keyword evidence="5" id="KW-1185">Reference proteome</keyword>